<name>A0A4R0XLZ0_9MOLU</name>
<dbReference type="RefSeq" id="WP_131598501.1">
    <property type="nucleotide sequence ID" value="NZ_PSZO01000003.1"/>
</dbReference>
<organism evidence="1 2">
    <name type="scientific">Mycoplasma marinum</name>
    <dbReference type="NCBI Taxonomy" id="1937190"/>
    <lineage>
        <taxon>Bacteria</taxon>
        <taxon>Bacillati</taxon>
        <taxon>Mycoplasmatota</taxon>
        <taxon>Mollicutes</taxon>
        <taxon>Mycoplasmataceae</taxon>
        <taxon>Mycoplasma</taxon>
    </lineage>
</organism>
<sequence>MPGFTKHKNSEENISESNTGFEYYIPKEFNSKWVRYRKLFYGDAIREFGEDEHSSRFWEQFKGKYAVNKLLAGNEIDSKTKESLKNMSFSITTPKYTDTHYLTPFSEFEKSSHTYIGQNLSMANGYFKDRFIRKSMKWSIYKDDGSQEPYVGDMTDLNGKKPTGIADAYWYYLLKSRGIGDRTITGIWRSQSRDAIYAYGYVPTSLSKKIKYLAMKNRTTGKVEYIQINTNQDNLHYYTNQANAKIKTLADEGYTSWTSNFFSSGSYSDAIAKPGEYTLYFTDSSKNKVDGLTLGSKPLITENGKLSSEAATKITESKNGLLFKVYSQFKK</sequence>
<dbReference type="AlphaFoldDB" id="A0A4R0XLZ0"/>
<evidence type="ECO:0000313" key="1">
    <source>
        <dbReference type="EMBL" id="TCG11729.1"/>
    </source>
</evidence>
<proteinExistence type="predicted"/>
<dbReference type="Proteomes" id="UP000294192">
    <property type="component" value="Unassembled WGS sequence"/>
</dbReference>
<dbReference type="EMBL" id="PSZO01000003">
    <property type="protein sequence ID" value="TCG11729.1"/>
    <property type="molecule type" value="Genomic_DNA"/>
</dbReference>
<keyword evidence="2" id="KW-1185">Reference proteome</keyword>
<protein>
    <submittedName>
        <fullName evidence="1">Uncharacterized protein</fullName>
    </submittedName>
</protein>
<reference evidence="1 2" key="1">
    <citation type="submission" date="2018-02" db="EMBL/GenBank/DDBJ databases">
        <title>Mycoplasma marinum and Mycoplasma todarodis sp. nov., moderately halophilic and psychrotolerant mycoplasmas isolated from cephalopods.</title>
        <authorList>
            <person name="Viver T."/>
        </authorList>
    </citation>
    <scope>NUCLEOTIDE SEQUENCE [LARGE SCALE GENOMIC DNA]</scope>
    <source>
        <strain evidence="1 2">PE</strain>
    </source>
</reference>
<evidence type="ECO:0000313" key="2">
    <source>
        <dbReference type="Proteomes" id="UP000294192"/>
    </source>
</evidence>
<accession>A0A4R0XLZ0</accession>
<dbReference type="OrthoDB" id="403891at2"/>
<gene>
    <name evidence="1" type="ORF">C4B24_01085</name>
</gene>
<comment type="caution">
    <text evidence="1">The sequence shown here is derived from an EMBL/GenBank/DDBJ whole genome shotgun (WGS) entry which is preliminary data.</text>
</comment>